<reference evidence="2 3" key="1">
    <citation type="submission" date="2016-04" db="EMBL/GenBank/DDBJ databases">
        <title>Evolutionary innovation and constraint leading to complex multicellularity in the Ascomycota.</title>
        <authorList>
            <person name="Cisse O."/>
            <person name="Nguyen A."/>
            <person name="Hewitt D.A."/>
            <person name="Jedd G."/>
            <person name="Stajich J.E."/>
        </authorList>
    </citation>
    <scope>NUCLEOTIDE SEQUENCE [LARGE SCALE GENOMIC DNA]</scope>
    <source>
        <strain evidence="2 3">DAH-3</strain>
    </source>
</reference>
<comment type="caution">
    <text evidence="2">The sequence shown here is derived from an EMBL/GenBank/DDBJ whole genome shotgun (WGS) entry which is preliminary data.</text>
</comment>
<dbReference type="InterPro" id="IPR001251">
    <property type="entry name" value="CRAL-TRIO_dom"/>
</dbReference>
<gene>
    <name evidence="2" type="ORF">NEOLI_002124</name>
</gene>
<dbReference type="InterPro" id="IPR011074">
    <property type="entry name" value="CRAL/TRIO_N_dom"/>
</dbReference>
<name>A0A1U7LHK9_NEOID</name>
<dbReference type="InterPro" id="IPR036865">
    <property type="entry name" value="CRAL-TRIO_dom_sf"/>
</dbReference>
<evidence type="ECO:0000313" key="3">
    <source>
        <dbReference type="Proteomes" id="UP000186594"/>
    </source>
</evidence>
<accession>A0A1U7LHK9</accession>
<dbReference type="SUPFAM" id="SSF52087">
    <property type="entry name" value="CRAL/TRIO domain"/>
    <property type="match status" value="1"/>
</dbReference>
<protein>
    <submittedName>
        <fullName evidence="2">CRAL-TRIO domain-containing protein</fullName>
    </submittedName>
</protein>
<dbReference type="SMART" id="SM00516">
    <property type="entry name" value="SEC14"/>
    <property type="match status" value="1"/>
</dbReference>
<dbReference type="InterPro" id="IPR052432">
    <property type="entry name" value="PITP/CRAL-TRIO"/>
</dbReference>
<dbReference type="SUPFAM" id="SSF46938">
    <property type="entry name" value="CRAL/TRIO N-terminal domain"/>
    <property type="match status" value="1"/>
</dbReference>
<dbReference type="Pfam" id="PF03765">
    <property type="entry name" value="CRAL_TRIO_N"/>
    <property type="match status" value="1"/>
</dbReference>
<dbReference type="CDD" id="cd00170">
    <property type="entry name" value="SEC14"/>
    <property type="match status" value="1"/>
</dbReference>
<dbReference type="Gene3D" id="3.40.525.10">
    <property type="entry name" value="CRAL-TRIO lipid binding domain"/>
    <property type="match status" value="1"/>
</dbReference>
<dbReference type="PANTHER" id="PTHR46590:SF1">
    <property type="entry name" value="PHOSPHATIDYLINOSITOL TRANSFER PROTEIN CSR1"/>
    <property type="match status" value="1"/>
</dbReference>
<dbReference type="Proteomes" id="UP000186594">
    <property type="component" value="Unassembled WGS sequence"/>
</dbReference>
<dbReference type="Pfam" id="PF00650">
    <property type="entry name" value="CRAL_TRIO"/>
    <property type="match status" value="1"/>
</dbReference>
<dbReference type="EMBL" id="LXFE01003829">
    <property type="protein sequence ID" value="OLL22146.1"/>
    <property type="molecule type" value="Genomic_DNA"/>
</dbReference>
<dbReference type="STRING" id="1198029.A0A1U7LHK9"/>
<keyword evidence="3" id="KW-1185">Reference proteome</keyword>
<dbReference type="OMA" id="FMAQYRS"/>
<feature type="domain" description="CRAL-TRIO" evidence="1">
    <location>
        <begin position="143"/>
        <end position="302"/>
    </location>
</feature>
<dbReference type="InterPro" id="IPR036273">
    <property type="entry name" value="CRAL/TRIO_N_dom_sf"/>
</dbReference>
<proteinExistence type="predicted"/>
<evidence type="ECO:0000313" key="2">
    <source>
        <dbReference type="EMBL" id="OLL22146.1"/>
    </source>
</evidence>
<dbReference type="AlphaFoldDB" id="A0A1U7LHK9"/>
<organism evidence="2 3">
    <name type="scientific">Neolecta irregularis (strain DAH-3)</name>
    <dbReference type="NCBI Taxonomy" id="1198029"/>
    <lineage>
        <taxon>Eukaryota</taxon>
        <taxon>Fungi</taxon>
        <taxon>Dikarya</taxon>
        <taxon>Ascomycota</taxon>
        <taxon>Taphrinomycotina</taxon>
        <taxon>Neolectales</taxon>
        <taxon>Neolectaceae</taxon>
        <taxon>Neolecta</taxon>
    </lineage>
</organism>
<sequence>MPPKPKVLPGRPGNLSPDQEQSLKDLWAALFAVFDFPGSNHQKYSKQKLAGSVKTRSDSVTDKYAQKNDFQNALANTPPHELRAAFWRMVKQDNPDALLLRFLRARKWDVNPALVMLVSTMHWRVNEVEHFMEQGEEHFVNNDKDTIKQIRLGKSFTYGYDLKDRPVVYIRARLHRSSDQSQESTERYTVYLMETIRLFLNEPVDQTCIVFDLTDFSISNMDYPPVKFLIKCLEAHYPESLGQCIIHKAPWIFQGIWTVIKGWLDPVVASKFVFTRNLTDIEKYISPNQLLKEVGGNDPYEYTFIEPLQNENKWMKYYPARDKILAERAEIVSRLEGYTRSWYSTDEKVNQQEIRAQRTDQIHKLCENYRRLDPYVRARSIYDRNGSLKVR</sequence>
<evidence type="ECO:0000259" key="1">
    <source>
        <dbReference type="PROSITE" id="PS50191"/>
    </source>
</evidence>
<dbReference type="OrthoDB" id="43460at2759"/>
<dbReference type="PANTHER" id="PTHR46590">
    <property type="entry name" value="PHOSPHATIDYLINOSITOL TRANSFER PROTEIN CSR1-RELATED"/>
    <property type="match status" value="1"/>
</dbReference>
<dbReference type="PROSITE" id="PS50191">
    <property type="entry name" value="CRAL_TRIO"/>
    <property type="match status" value="1"/>
</dbReference>
<dbReference type="SMART" id="SM01100">
    <property type="entry name" value="CRAL_TRIO_N"/>
    <property type="match status" value="1"/>
</dbReference>